<dbReference type="EnsemblMetazoa" id="XM_014396515.2">
    <property type="protein sequence ID" value="XP_014252001.1"/>
    <property type="gene ID" value="LOC106668089"/>
</dbReference>
<organism evidence="2 3">
    <name type="scientific">Cimex lectularius</name>
    <name type="common">Bed bug</name>
    <name type="synonym">Acanthia lectularia</name>
    <dbReference type="NCBI Taxonomy" id="79782"/>
    <lineage>
        <taxon>Eukaryota</taxon>
        <taxon>Metazoa</taxon>
        <taxon>Ecdysozoa</taxon>
        <taxon>Arthropoda</taxon>
        <taxon>Hexapoda</taxon>
        <taxon>Insecta</taxon>
        <taxon>Pterygota</taxon>
        <taxon>Neoptera</taxon>
        <taxon>Paraneoptera</taxon>
        <taxon>Hemiptera</taxon>
        <taxon>Heteroptera</taxon>
        <taxon>Panheteroptera</taxon>
        <taxon>Cimicomorpha</taxon>
        <taxon>Cimicidae</taxon>
        <taxon>Cimex</taxon>
    </lineage>
</organism>
<dbReference type="RefSeq" id="XP_014252001.1">
    <property type="nucleotide sequence ID" value="XM_014396515.2"/>
</dbReference>
<reference evidence="2" key="1">
    <citation type="submission" date="2022-01" db="UniProtKB">
        <authorList>
            <consortium name="EnsemblMetazoa"/>
        </authorList>
    </citation>
    <scope>IDENTIFICATION</scope>
</reference>
<proteinExistence type="predicted"/>
<evidence type="ECO:0000313" key="2">
    <source>
        <dbReference type="EnsemblMetazoa" id="XP_014252001.1"/>
    </source>
</evidence>
<dbReference type="Proteomes" id="UP000494040">
    <property type="component" value="Unassembled WGS sequence"/>
</dbReference>
<keyword evidence="3" id="KW-1185">Reference proteome</keyword>
<protein>
    <submittedName>
        <fullName evidence="2">Uncharacterized protein</fullName>
    </submittedName>
</protein>
<name>A0A8I6RUS7_CIMLE</name>
<dbReference type="GeneID" id="106668089"/>
<feature type="chain" id="PRO_5035181095" evidence="1">
    <location>
        <begin position="19"/>
        <end position="249"/>
    </location>
</feature>
<sequence length="249" mass="29097">MAMVVLLLLPLILQHCSCSPIESDKELKLDQRNSSEYSILLKMNQIIETVNTFKLGWNGVVIKIETTKRDIINDFSQYLQYTEQEKVEGPYVPFHHGYNSPREKSEEDVRSMMSSVVENFASDISTGIDMIQNKMAVLQPLVELQLKMCKYCEKKIQWANQNILVVEKSLQNLMDKSQNGFQVITKMYENFRAYRLKIIKAKEQKLKNNICSNTDEYYKVLCEKFPNPKKDLEIDTFREEDMVTVPGKW</sequence>
<feature type="signal peptide" evidence="1">
    <location>
        <begin position="1"/>
        <end position="18"/>
    </location>
</feature>
<evidence type="ECO:0000313" key="3">
    <source>
        <dbReference type="Proteomes" id="UP000494040"/>
    </source>
</evidence>
<evidence type="ECO:0000256" key="1">
    <source>
        <dbReference type="SAM" id="SignalP"/>
    </source>
</evidence>
<dbReference type="KEGG" id="clec:106668089"/>
<accession>A0A8I6RUS7</accession>
<dbReference type="AlphaFoldDB" id="A0A8I6RUS7"/>
<keyword evidence="1" id="KW-0732">Signal</keyword>